<evidence type="ECO:0008006" key="3">
    <source>
        <dbReference type="Google" id="ProtNLM"/>
    </source>
</evidence>
<evidence type="ECO:0000313" key="1">
    <source>
        <dbReference type="EMBL" id="ARX87880.1"/>
    </source>
</evidence>
<protein>
    <recommendedName>
        <fullName evidence="3">Holin</fullName>
    </recommendedName>
</protein>
<dbReference type="AlphaFoldDB" id="A0A1Z1WND0"/>
<name>A0A1Z1WND0_9ACTN</name>
<dbReference type="EMBL" id="CP021748">
    <property type="protein sequence ID" value="ARX87880.1"/>
    <property type="molecule type" value="Genomic_DNA"/>
</dbReference>
<sequence>MTDFVSAHAVRLHSILSAVLISLPIIWPDIDWTALAASAAALLGTGVAAARHEDTKTATALATPPKDPNWG</sequence>
<keyword evidence="2" id="KW-1185">Reference proteome</keyword>
<reference evidence="1 2" key="1">
    <citation type="submission" date="2017-05" db="EMBL/GenBank/DDBJ databases">
        <title>Streptomyces alboflavus Genome sequencing and assembly.</title>
        <authorList>
            <person name="Wang Y."/>
            <person name="Du B."/>
            <person name="Ding Y."/>
            <person name="Liu H."/>
            <person name="Hou Q."/>
            <person name="Liu K."/>
            <person name="Wang C."/>
            <person name="Yao L."/>
        </authorList>
    </citation>
    <scope>NUCLEOTIDE SEQUENCE [LARGE SCALE GENOMIC DNA]</scope>
    <source>
        <strain evidence="1 2">MDJK44</strain>
    </source>
</reference>
<organism evidence="1 2">
    <name type="scientific">Streptomyces alboflavus</name>
    <dbReference type="NCBI Taxonomy" id="67267"/>
    <lineage>
        <taxon>Bacteria</taxon>
        <taxon>Bacillati</taxon>
        <taxon>Actinomycetota</taxon>
        <taxon>Actinomycetes</taxon>
        <taxon>Kitasatosporales</taxon>
        <taxon>Streptomycetaceae</taxon>
        <taxon>Streptomyces</taxon>
    </lineage>
</organism>
<gene>
    <name evidence="1" type="ORF">SMD44_07362</name>
</gene>
<proteinExistence type="predicted"/>
<evidence type="ECO:0000313" key="2">
    <source>
        <dbReference type="Proteomes" id="UP000195880"/>
    </source>
</evidence>
<accession>A0A1Z1WND0</accession>
<dbReference type="Proteomes" id="UP000195880">
    <property type="component" value="Chromosome"/>
</dbReference>
<dbReference type="KEGG" id="salf:SMD44_07362"/>